<name>A0A1Y6F3P4_9SPHN</name>
<feature type="binding site" evidence="5">
    <location>
        <position position="304"/>
    </location>
    <ligand>
        <name>Fe cation</name>
        <dbReference type="ChEBI" id="CHEBI:24875"/>
        <note>catalytic</note>
    </ligand>
</feature>
<comment type="cofactor">
    <cofactor evidence="5 6">
        <name>Fe(2+)</name>
        <dbReference type="ChEBI" id="CHEBI:29033"/>
    </cofactor>
    <text evidence="5 6">Binds 1 Fe(2+) ion per subunit.</text>
</comment>
<dbReference type="EMBL" id="FXWG01000002">
    <property type="protein sequence ID" value="SMQ69357.1"/>
    <property type="molecule type" value="Genomic_DNA"/>
</dbReference>
<comment type="similarity">
    <text evidence="1 6">Belongs to the carotenoid oxygenase family.</text>
</comment>
<dbReference type="Proteomes" id="UP000194420">
    <property type="component" value="Unassembled WGS sequence"/>
</dbReference>
<dbReference type="EC" id="1.13.11.-" evidence="6"/>
<dbReference type="PANTHER" id="PTHR10543:SF89">
    <property type="entry name" value="CAROTENOID 9,10(9',10')-CLEAVAGE DIOXYGENASE 1"/>
    <property type="match status" value="1"/>
</dbReference>
<accession>A0A1Y6F3P4</accession>
<feature type="binding site" evidence="5">
    <location>
        <position position="189"/>
    </location>
    <ligand>
        <name>Fe cation</name>
        <dbReference type="ChEBI" id="CHEBI:24875"/>
        <note>catalytic</note>
    </ligand>
</feature>
<evidence type="ECO:0000256" key="5">
    <source>
        <dbReference type="PIRSR" id="PIRSR604294-1"/>
    </source>
</evidence>
<feature type="binding site" evidence="5">
    <location>
        <position position="483"/>
    </location>
    <ligand>
        <name>Fe cation</name>
        <dbReference type="ChEBI" id="CHEBI:24875"/>
        <note>catalytic</note>
    </ligand>
</feature>
<evidence type="ECO:0000256" key="3">
    <source>
        <dbReference type="ARBA" id="ARBA00023002"/>
    </source>
</evidence>
<evidence type="ECO:0000256" key="4">
    <source>
        <dbReference type="ARBA" id="ARBA00023004"/>
    </source>
</evidence>
<keyword evidence="2 5" id="KW-0479">Metal-binding</keyword>
<dbReference type="GO" id="GO:0046872">
    <property type="term" value="F:metal ion binding"/>
    <property type="evidence" value="ECO:0007669"/>
    <property type="project" value="UniProtKB-KW"/>
</dbReference>
<evidence type="ECO:0000256" key="6">
    <source>
        <dbReference type="RuleBase" id="RU364048"/>
    </source>
</evidence>
<dbReference type="AlphaFoldDB" id="A0A1Y6F3P4"/>
<protein>
    <recommendedName>
        <fullName evidence="6">Dioxygenase</fullName>
        <ecNumber evidence="6">1.13.11.-</ecNumber>
    </recommendedName>
</protein>
<keyword evidence="3 6" id="KW-0560">Oxidoreductase</keyword>
<proteinExistence type="inferred from homology"/>
<dbReference type="GO" id="GO:0016121">
    <property type="term" value="P:carotene catabolic process"/>
    <property type="evidence" value="ECO:0007669"/>
    <property type="project" value="TreeGrafter"/>
</dbReference>
<organism evidence="7 8">
    <name type="scientific">Altererythrobacter xiamenensis</name>
    <dbReference type="NCBI Taxonomy" id="1316679"/>
    <lineage>
        <taxon>Bacteria</taxon>
        <taxon>Pseudomonadati</taxon>
        <taxon>Pseudomonadota</taxon>
        <taxon>Alphaproteobacteria</taxon>
        <taxon>Sphingomonadales</taxon>
        <taxon>Erythrobacteraceae</taxon>
        <taxon>Altererythrobacter</taxon>
    </lineage>
</organism>
<keyword evidence="8" id="KW-1185">Reference proteome</keyword>
<reference evidence="8" key="1">
    <citation type="submission" date="2017-04" db="EMBL/GenBank/DDBJ databases">
        <authorList>
            <person name="Varghese N."/>
            <person name="Submissions S."/>
        </authorList>
    </citation>
    <scope>NUCLEOTIDE SEQUENCE [LARGE SCALE GENOMIC DNA]</scope>
</reference>
<evidence type="ECO:0000313" key="7">
    <source>
        <dbReference type="EMBL" id="SMQ69357.1"/>
    </source>
</evidence>
<gene>
    <name evidence="7" type="ORF">SAMN06297468_1556</name>
</gene>
<evidence type="ECO:0000313" key="8">
    <source>
        <dbReference type="Proteomes" id="UP000194420"/>
    </source>
</evidence>
<evidence type="ECO:0000256" key="1">
    <source>
        <dbReference type="ARBA" id="ARBA00006787"/>
    </source>
</evidence>
<dbReference type="Pfam" id="PF03055">
    <property type="entry name" value="RPE65"/>
    <property type="match status" value="1"/>
</dbReference>
<dbReference type="GO" id="GO:0010436">
    <property type="term" value="F:carotenoid dioxygenase activity"/>
    <property type="evidence" value="ECO:0007669"/>
    <property type="project" value="TreeGrafter"/>
</dbReference>
<dbReference type="PANTHER" id="PTHR10543">
    <property type="entry name" value="BETA-CAROTENE DIOXYGENASE"/>
    <property type="match status" value="1"/>
</dbReference>
<sequence length="491" mass="54667">MQGSLIMASVIEKSIRKAVTGGIMKVADYNRKRLPEPAGGHPYLTGLHTPMREEVTLDTLKVDGEIPAQLDGRYLRIGPNPVTPPDPASYHWFVGDGMAHGVRIKDGKAEWYRNRWVRSNAVSDALGEPRKPGTRHPRTDNANTNIVGINGRTFAIVEAGGKPVELDDTLDTIAHNPFDGTLQNSFSAHPHLDPRTGEMHAICYDTQIPTTVWHTVVDADGKVVREEPIEVADGPSIHDCQITENYVLVFDMPAVFSMKRLIAGYSFPFHWNPDHGTRLGLMPRNGTSDDVIWCEIEEPCYVYHPANAFEREDGSVVVDVVVHESTYDSSPGGPGGKWVRFERWIADPATRTVERTIVHDRPQEFPRYDERRTCRPYRYAYCIGLAEREGLDMGGTQIFKHDLEAGTTEVRELGAGRHPGEFVFVPRNPGSGEDAEEDDGWLMGLVIDSAEETTELLILRADDFTGEPQAVIHIPHRIPPGFHGNWVASSV</sequence>
<feature type="binding site" evidence="5">
    <location>
        <position position="238"/>
    </location>
    <ligand>
        <name>Fe cation</name>
        <dbReference type="ChEBI" id="CHEBI:24875"/>
        <note>catalytic</note>
    </ligand>
</feature>
<evidence type="ECO:0000256" key="2">
    <source>
        <dbReference type="ARBA" id="ARBA00022723"/>
    </source>
</evidence>
<keyword evidence="6 7" id="KW-0223">Dioxygenase</keyword>
<keyword evidence="4 5" id="KW-0408">Iron</keyword>
<dbReference type="InterPro" id="IPR004294">
    <property type="entry name" value="Carotenoid_Oase"/>
</dbReference>